<evidence type="ECO:0000313" key="2">
    <source>
        <dbReference type="Proteomes" id="UP000237271"/>
    </source>
</evidence>
<name>A0A2P4X9X7_9STRA</name>
<accession>A0A2P4X9X7</accession>
<dbReference type="EMBL" id="NCKW01015591">
    <property type="protein sequence ID" value="POM62362.1"/>
    <property type="molecule type" value="Genomic_DNA"/>
</dbReference>
<organism evidence="1 2">
    <name type="scientific">Phytophthora palmivora</name>
    <dbReference type="NCBI Taxonomy" id="4796"/>
    <lineage>
        <taxon>Eukaryota</taxon>
        <taxon>Sar</taxon>
        <taxon>Stramenopiles</taxon>
        <taxon>Oomycota</taxon>
        <taxon>Peronosporomycetes</taxon>
        <taxon>Peronosporales</taxon>
        <taxon>Peronosporaceae</taxon>
        <taxon>Phytophthora</taxon>
    </lineage>
</organism>
<proteinExistence type="predicted"/>
<dbReference type="Proteomes" id="UP000237271">
    <property type="component" value="Unassembled WGS sequence"/>
</dbReference>
<protein>
    <submittedName>
        <fullName evidence="1">Uncharacterized protein</fullName>
    </submittedName>
</protein>
<evidence type="ECO:0000313" key="1">
    <source>
        <dbReference type="EMBL" id="POM62362.1"/>
    </source>
</evidence>
<dbReference type="OrthoDB" id="10518192at2759"/>
<dbReference type="AlphaFoldDB" id="A0A2P4X9X7"/>
<sequence>MPASYKLDDKVHQPVHVNWRDIERHYGLNTVTGVVGLVQQFEQAVHADFKSVSHLFARLKARKDLVNRNSGEALQTGVISSRQIF</sequence>
<comment type="caution">
    <text evidence="1">The sequence shown here is derived from an EMBL/GenBank/DDBJ whole genome shotgun (WGS) entry which is preliminary data.</text>
</comment>
<keyword evidence="2" id="KW-1185">Reference proteome</keyword>
<reference evidence="1 2" key="1">
    <citation type="journal article" date="2017" name="Genome Biol. Evol.">
        <title>Phytophthora megakarya and P. palmivora, closely related causal agents of cacao black pod rot, underwent increases in genome sizes and gene numbers by different mechanisms.</title>
        <authorList>
            <person name="Ali S.S."/>
            <person name="Shao J."/>
            <person name="Lary D.J."/>
            <person name="Kronmiller B."/>
            <person name="Shen D."/>
            <person name="Strem M.D."/>
            <person name="Amoako-Attah I."/>
            <person name="Akrofi A.Y."/>
            <person name="Begoude B.A."/>
            <person name="Ten Hoopen G.M."/>
            <person name="Coulibaly K."/>
            <person name="Kebe B.I."/>
            <person name="Melnick R.L."/>
            <person name="Guiltinan M.J."/>
            <person name="Tyler B.M."/>
            <person name="Meinhardt L.W."/>
            <person name="Bailey B.A."/>
        </authorList>
    </citation>
    <scope>NUCLEOTIDE SEQUENCE [LARGE SCALE GENOMIC DNA]</scope>
    <source>
        <strain evidence="2">sbr112.9</strain>
    </source>
</reference>
<gene>
    <name evidence="1" type="ORF">PHPALM_28493</name>
</gene>